<keyword evidence="2" id="KW-1185">Reference proteome</keyword>
<accession>A0A0C3D930</accession>
<reference evidence="1 2" key="1">
    <citation type="submission" date="2014-04" db="EMBL/GenBank/DDBJ databases">
        <authorList>
            <consortium name="DOE Joint Genome Institute"/>
            <person name="Kuo A."/>
            <person name="Kohler A."/>
            <person name="Nagy L.G."/>
            <person name="Floudas D."/>
            <person name="Copeland A."/>
            <person name="Barry K.W."/>
            <person name="Cichocki N."/>
            <person name="Veneault-Fourrey C."/>
            <person name="LaButti K."/>
            <person name="Lindquist E.A."/>
            <person name="Lipzen A."/>
            <person name="Lundell T."/>
            <person name="Morin E."/>
            <person name="Murat C."/>
            <person name="Sun H."/>
            <person name="Tunlid A."/>
            <person name="Henrissat B."/>
            <person name="Grigoriev I.V."/>
            <person name="Hibbett D.S."/>
            <person name="Martin F."/>
            <person name="Nordberg H.P."/>
            <person name="Cantor M.N."/>
            <person name="Hua S.X."/>
        </authorList>
    </citation>
    <scope>NUCLEOTIDE SEQUENCE [LARGE SCALE GENOMIC DNA]</scope>
    <source>
        <strain evidence="1 2">Foug A</strain>
    </source>
</reference>
<name>A0A0C3D930_9AGAM</name>
<dbReference type="Gene3D" id="1.20.120.1240">
    <property type="entry name" value="Dynamin, middle domain"/>
    <property type="match status" value="1"/>
</dbReference>
<evidence type="ECO:0000313" key="2">
    <source>
        <dbReference type="Proteomes" id="UP000053989"/>
    </source>
</evidence>
<evidence type="ECO:0000313" key="1">
    <source>
        <dbReference type="EMBL" id="KIM52914.1"/>
    </source>
</evidence>
<dbReference type="AlphaFoldDB" id="A0A0C3D930"/>
<dbReference type="EMBL" id="KN822195">
    <property type="protein sequence ID" value="KIM52914.1"/>
    <property type="molecule type" value="Genomic_DNA"/>
</dbReference>
<protein>
    <submittedName>
        <fullName evidence="1">Uncharacterized protein</fullName>
    </submittedName>
</protein>
<dbReference type="STRING" id="1036808.A0A0C3D930"/>
<proteinExistence type="predicted"/>
<organism evidence="1 2">
    <name type="scientific">Scleroderma citrinum Foug A</name>
    <dbReference type="NCBI Taxonomy" id="1036808"/>
    <lineage>
        <taxon>Eukaryota</taxon>
        <taxon>Fungi</taxon>
        <taxon>Dikarya</taxon>
        <taxon>Basidiomycota</taxon>
        <taxon>Agaricomycotina</taxon>
        <taxon>Agaricomycetes</taxon>
        <taxon>Agaricomycetidae</taxon>
        <taxon>Boletales</taxon>
        <taxon>Sclerodermatineae</taxon>
        <taxon>Sclerodermataceae</taxon>
        <taxon>Scleroderma</taxon>
    </lineage>
</organism>
<dbReference type="OrthoDB" id="5061070at2759"/>
<sequence>MPWESHKAGQSSAMPAATILSNKESESDALYDGPVIERVGSGIYVDKVVDRAKTSVSTCFHLFTNWLMSLSSRSRTTRELADHYPFVVQNAYTAEFVKEWRQPALTSFDAVYQVLEQDIERLVDNHFGKMGREDAK</sequence>
<gene>
    <name evidence="1" type="ORF">SCLCIDRAFT_478691</name>
</gene>
<dbReference type="InParanoid" id="A0A0C3D930"/>
<reference evidence="2" key="2">
    <citation type="submission" date="2015-01" db="EMBL/GenBank/DDBJ databases">
        <title>Evolutionary Origins and Diversification of the Mycorrhizal Mutualists.</title>
        <authorList>
            <consortium name="DOE Joint Genome Institute"/>
            <consortium name="Mycorrhizal Genomics Consortium"/>
            <person name="Kohler A."/>
            <person name="Kuo A."/>
            <person name="Nagy L.G."/>
            <person name="Floudas D."/>
            <person name="Copeland A."/>
            <person name="Barry K.W."/>
            <person name="Cichocki N."/>
            <person name="Veneault-Fourrey C."/>
            <person name="LaButti K."/>
            <person name="Lindquist E.A."/>
            <person name="Lipzen A."/>
            <person name="Lundell T."/>
            <person name="Morin E."/>
            <person name="Murat C."/>
            <person name="Riley R."/>
            <person name="Ohm R."/>
            <person name="Sun H."/>
            <person name="Tunlid A."/>
            <person name="Henrissat B."/>
            <person name="Grigoriev I.V."/>
            <person name="Hibbett D.S."/>
            <person name="Martin F."/>
        </authorList>
    </citation>
    <scope>NUCLEOTIDE SEQUENCE [LARGE SCALE GENOMIC DNA]</scope>
    <source>
        <strain evidence="2">Foug A</strain>
    </source>
</reference>
<dbReference type="HOGENOM" id="CLU_1876650_0_0_1"/>
<dbReference type="Proteomes" id="UP000053989">
    <property type="component" value="Unassembled WGS sequence"/>
</dbReference>